<protein>
    <submittedName>
        <fullName evidence="1">Uncharacterized protein</fullName>
    </submittedName>
</protein>
<evidence type="ECO:0000313" key="1">
    <source>
        <dbReference type="EMBL" id="PWL55433.1"/>
    </source>
</evidence>
<evidence type="ECO:0000313" key="2">
    <source>
        <dbReference type="Proteomes" id="UP000246114"/>
    </source>
</evidence>
<proteinExistence type="predicted"/>
<comment type="caution">
    <text evidence="1">The sequence shown here is derived from an EMBL/GenBank/DDBJ whole genome shotgun (WGS) entry which is preliminary data.</text>
</comment>
<dbReference type="EMBL" id="QAMZ01000006">
    <property type="protein sequence ID" value="PWL55433.1"/>
    <property type="molecule type" value="Genomic_DNA"/>
</dbReference>
<dbReference type="AlphaFoldDB" id="A0A316MFX8"/>
<name>A0A316MFX8_9CLOT</name>
<dbReference type="Proteomes" id="UP000246114">
    <property type="component" value="Unassembled WGS sequence"/>
</dbReference>
<dbReference type="RefSeq" id="WP_099336464.1">
    <property type="nucleotide sequence ID" value="NZ_CABMJC010000024.1"/>
</dbReference>
<sequence length="72" mass="8468">MQKIYTSIKCCRCKKEFVLVTEDYKSSNGYLVCPYCSSKNVKKENESDSVKECMKENAYKRKNGALRQVRRE</sequence>
<accession>A0A316MFX8</accession>
<gene>
    <name evidence="1" type="ORF">DBY38_01560</name>
</gene>
<reference evidence="1 2" key="1">
    <citation type="submission" date="2018-03" db="EMBL/GenBank/DDBJ databases">
        <title>The uncultured portion of the human microbiome is neutrally assembled.</title>
        <authorList>
            <person name="Jeraldo P."/>
            <person name="Boardman L."/>
            <person name="White B.A."/>
            <person name="Nelson H."/>
            <person name="Goldenfeld N."/>
            <person name="Chia N."/>
        </authorList>
    </citation>
    <scope>NUCLEOTIDE SEQUENCE [LARGE SCALE GENOMIC DNA]</scope>
    <source>
        <strain evidence="1">CIM:MAG 903</strain>
    </source>
</reference>
<organism evidence="1 2">
    <name type="scientific">Clostridium cadaveris</name>
    <dbReference type="NCBI Taxonomy" id="1529"/>
    <lineage>
        <taxon>Bacteria</taxon>
        <taxon>Bacillati</taxon>
        <taxon>Bacillota</taxon>
        <taxon>Clostridia</taxon>
        <taxon>Eubacteriales</taxon>
        <taxon>Clostridiaceae</taxon>
        <taxon>Clostridium</taxon>
    </lineage>
</organism>